<dbReference type="SMART" id="SM00862">
    <property type="entry name" value="Trans_reg_C"/>
    <property type="match status" value="1"/>
</dbReference>
<dbReference type="Pfam" id="PF00486">
    <property type="entry name" value="Trans_reg_C"/>
    <property type="match status" value="1"/>
</dbReference>
<dbReference type="SUPFAM" id="SSF46894">
    <property type="entry name" value="C-terminal effector domain of the bipartite response regulators"/>
    <property type="match status" value="1"/>
</dbReference>
<reference evidence="4 5" key="1">
    <citation type="submission" date="2020-08" db="EMBL/GenBank/DDBJ databases">
        <title>Genomic Encyclopedia of Type Strains, Phase IV (KMG-IV): sequencing the most valuable type-strain genomes for metagenomic binning, comparative biology and taxonomic classification.</title>
        <authorList>
            <person name="Goeker M."/>
        </authorList>
    </citation>
    <scope>NUCLEOTIDE SEQUENCE [LARGE SCALE GENOMIC DNA]</scope>
    <source>
        <strain evidence="4 5">DSM 27568</strain>
    </source>
</reference>
<dbReference type="PROSITE" id="PS51755">
    <property type="entry name" value="OMPR_PHOB"/>
    <property type="match status" value="1"/>
</dbReference>
<dbReference type="CDD" id="cd00383">
    <property type="entry name" value="trans_reg_C"/>
    <property type="match status" value="1"/>
</dbReference>
<dbReference type="InterPro" id="IPR001867">
    <property type="entry name" value="OmpR/PhoB-type_DNA-bd"/>
</dbReference>
<dbReference type="GO" id="GO:0000160">
    <property type="term" value="P:phosphorelay signal transduction system"/>
    <property type="evidence" value="ECO:0007669"/>
    <property type="project" value="InterPro"/>
</dbReference>
<evidence type="ECO:0000256" key="2">
    <source>
        <dbReference type="PROSITE-ProRule" id="PRU01091"/>
    </source>
</evidence>
<dbReference type="GO" id="GO:0006355">
    <property type="term" value="P:regulation of DNA-templated transcription"/>
    <property type="evidence" value="ECO:0007669"/>
    <property type="project" value="InterPro"/>
</dbReference>
<comment type="caution">
    <text evidence="4">The sequence shown here is derived from an EMBL/GenBank/DDBJ whole genome shotgun (WGS) entry which is preliminary data.</text>
</comment>
<dbReference type="GO" id="GO:0003677">
    <property type="term" value="F:DNA binding"/>
    <property type="evidence" value="ECO:0007669"/>
    <property type="project" value="UniProtKB-UniRule"/>
</dbReference>
<dbReference type="Gene3D" id="1.10.10.10">
    <property type="entry name" value="Winged helix-like DNA-binding domain superfamily/Winged helix DNA-binding domain"/>
    <property type="match status" value="1"/>
</dbReference>
<protein>
    <submittedName>
        <fullName evidence="4">DNA-binding response OmpR family regulator</fullName>
    </submittedName>
</protein>
<proteinExistence type="predicted"/>
<name>A0A7W6BY91_9SPHN</name>
<dbReference type="RefSeq" id="WP_183615832.1">
    <property type="nucleotide sequence ID" value="NZ_JACIDY010000001.1"/>
</dbReference>
<feature type="DNA-binding region" description="OmpR/PhoB-type" evidence="2">
    <location>
        <begin position="85"/>
        <end position="182"/>
    </location>
</feature>
<sequence length="187" mass="20129">MANQSVDPCVLIAHVSALQDIDPDGSLNETWRKLKSQTIVSGVNQPDDRARLLSDGFGDAVDDNITSGELEARAKRLAAVSRLLPPQRIVGPLIIDLLSRDAYVEGKAVGLFPLEFAMLWRLAETPDECVSGQALADAIWPARHKPSANTKAVQLSRLRAKLKASGLPKMIETIAGGYRLLSVPAPA</sequence>
<dbReference type="AlphaFoldDB" id="A0A7W6BY91"/>
<dbReference type="InterPro" id="IPR016032">
    <property type="entry name" value="Sig_transdc_resp-reg_C-effctor"/>
</dbReference>
<evidence type="ECO:0000313" key="5">
    <source>
        <dbReference type="Proteomes" id="UP000561459"/>
    </source>
</evidence>
<evidence type="ECO:0000313" key="4">
    <source>
        <dbReference type="EMBL" id="MBB3939037.1"/>
    </source>
</evidence>
<feature type="domain" description="OmpR/PhoB-type" evidence="3">
    <location>
        <begin position="85"/>
        <end position="182"/>
    </location>
</feature>
<accession>A0A7W6BY91</accession>
<organism evidence="4 5">
    <name type="scientific">Novosphingobium fluoreni</name>
    <dbReference type="NCBI Taxonomy" id="1391222"/>
    <lineage>
        <taxon>Bacteria</taxon>
        <taxon>Pseudomonadati</taxon>
        <taxon>Pseudomonadota</taxon>
        <taxon>Alphaproteobacteria</taxon>
        <taxon>Sphingomonadales</taxon>
        <taxon>Sphingomonadaceae</taxon>
        <taxon>Novosphingobium</taxon>
    </lineage>
</organism>
<dbReference type="Proteomes" id="UP000561459">
    <property type="component" value="Unassembled WGS sequence"/>
</dbReference>
<evidence type="ECO:0000259" key="3">
    <source>
        <dbReference type="PROSITE" id="PS51755"/>
    </source>
</evidence>
<gene>
    <name evidence="4" type="ORF">GGR39_000666</name>
</gene>
<evidence type="ECO:0000256" key="1">
    <source>
        <dbReference type="ARBA" id="ARBA00023125"/>
    </source>
</evidence>
<keyword evidence="1 2" id="KW-0238">DNA-binding</keyword>
<keyword evidence="5" id="KW-1185">Reference proteome</keyword>
<dbReference type="EMBL" id="JACIDY010000001">
    <property type="protein sequence ID" value="MBB3939037.1"/>
    <property type="molecule type" value="Genomic_DNA"/>
</dbReference>
<dbReference type="InterPro" id="IPR036388">
    <property type="entry name" value="WH-like_DNA-bd_sf"/>
</dbReference>